<protein>
    <submittedName>
        <fullName evidence="1">Uncharacterized protein</fullName>
    </submittedName>
</protein>
<dbReference type="EMBL" id="CM042009">
    <property type="protein sequence ID" value="KAI3788249.1"/>
    <property type="molecule type" value="Genomic_DNA"/>
</dbReference>
<name>A0ACB9GXP8_CICIN</name>
<organism evidence="1 2">
    <name type="scientific">Cichorium intybus</name>
    <name type="common">Chicory</name>
    <dbReference type="NCBI Taxonomy" id="13427"/>
    <lineage>
        <taxon>Eukaryota</taxon>
        <taxon>Viridiplantae</taxon>
        <taxon>Streptophyta</taxon>
        <taxon>Embryophyta</taxon>
        <taxon>Tracheophyta</taxon>
        <taxon>Spermatophyta</taxon>
        <taxon>Magnoliopsida</taxon>
        <taxon>eudicotyledons</taxon>
        <taxon>Gunneridae</taxon>
        <taxon>Pentapetalae</taxon>
        <taxon>asterids</taxon>
        <taxon>campanulids</taxon>
        <taxon>Asterales</taxon>
        <taxon>Asteraceae</taxon>
        <taxon>Cichorioideae</taxon>
        <taxon>Cichorieae</taxon>
        <taxon>Cichoriinae</taxon>
        <taxon>Cichorium</taxon>
    </lineage>
</organism>
<evidence type="ECO:0000313" key="2">
    <source>
        <dbReference type="Proteomes" id="UP001055811"/>
    </source>
</evidence>
<proteinExistence type="predicted"/>
<evidence type="ECO:0000313" key="1">
    <source>
        <dbReference type="EMBL" id="KAI3788249.1"/>
    </source>
</evidence>
<keyword evidence="2" id="KW-1185">Reference proteome</keyword>
<reference evidence="1 2" key="2">
    <citation type="journal article" date="2022" name="Mol. Ecol. Resour.">
        <title>The genomes of chicory, endive, great burdock and yacon provide insights into Asteraceae paleo-polyploidization history and plant inulin production.</title>
        <authorList>
            <person name="Fan W."/>
            <person name="Wang S."/>
            <person name="Wang H."/>
            <person name="Wang A."/>
            <person name="Jiang F."/>
            <person name="Liu H."/>
            <person name="Zhao H."/>
            <person name="Xu D."/>
            <person name="Zhang Y."/>
        </authorList>
    </citation>
    <scope>NUCLEOTIDE SEQUENCE [LARGE SCALE GENOMIC DNA]</scope>
    <source>
        <strain evidence="2">cv. Punajuju</strain>
        <tissue evidence="1">Leaves</tissue>
    </source>
</reference>
<comment type="caution">
    <text evidence="1">The sequence shown here is derived from an EMBL/GenBank/DDBJ whole genome shotgun (WGS) entry which is preliminary data.</text>
</comment>
<reference evidence="2" key="1">
    <citation type="journal article" date="2022" name="Mol. Ecol. Resour.">
        <title>The genomes of chicory, endive, great burdock and yacon provide insights into Asteraceae palaeo-polyploidization history and plant inulin production.</title>
        <authorList>
            <person name="Fan W."/>
            <person name="Wang S."/>
            <person name="Wang H."/>
            <person name="Wang A."/>
            <person name="Jiang F."/>
            <person name="Liu H."/>
            <person name="Zhao H."/>
            <person name="Xu D."/>
            <person name="Zhang Y."/>
        </authorList>
    </citation>
    <scope>NUCLEOTIDE SEQUENCE [LARGE SCALE GENOMIC DNA]</scope>
    <source>
        <strain evidence="2">cv. Punajuju</strain>
    </source>
</reference>
<gene>
    <name evidence="1" type="ORF">L2E82_01009</name>
</gene>
<dbReference type="Proteomes" id="UP001055811">
    <property type="component" value="Linkage Group LG01"/>
</dbReference>
<accession>A0ACB9GXP8</accession>
<sequence>MGRAVVLSNFNLYNHIILKMSIPDASRISLVSEPSLENHDHEKANLALLLDRYKDRFTTLPNEKGWMSQTLYMYQGFWYPSENTFSIETTMALQDTFQALSTDIYLATQPKSGTTWIKALVFAIVNRIRYNYDTTSTHPLLISNPHKCVPFIETEILSKTPTYDYAKAPRLFATHIPYTSLPQSILDAGCRIVYMCRNPKDVLVSWFHFANKLSDKTRSQMTIDEMFEVYSKGLMPYGPYWNHVKEYHKVSSEHPTRILFLTYEDMKIDTANKVKRLAEFLGYPFTEEEEAKGTVEEIVKLCSFENLKEVNKNGDFREGIPNDTFFRAGKVGGWSSDLTTEMSQILDDIWIFHSNQVPVTNAKQNSAPFILLFSNEFPISSFFKD</sequence>